<dbReference type="GO" id="GO:0004803">
    <property type="term" value="F:transposase activity"/>
    <property type="evidence" value="ECO:0007669"/>
    <property type="project" value="InterPro"/>
</dbReference>
<dbReference type="STRING" id="880073.Cabys_1896"/>
<dbReference type="eggNOG" id="COG1943">
    <property type="taxonomic scope" value="Bacteria"/>
</dbReference>
<organism evidence="1 2">
    <name type="scientific">Caldithrix abyssi DSM 13497</name>
    <dbReference type="NCBI Taxonomy" id="880073"/>
    <lineage>
        <taxon>Bacteria</taxon>
        <taxon>Pseudomonadati</taxon>
        <taxon>Calditrichota</taxon>
        <taxon>Calditrichia</taxon>
        <taxon>Calditrichales</taxon>
        <taxon>Calditrichaceae</taxon>
        <taxon>Caldithrix</taxon>
    </lineage>
</organism>
<proteinExistence type="predicted"/>
<dbReference type="InterPro" id="IPR036515">
    <property type="entry name" value="Transposase_17_sf"/>
</dbReference>
<sequence precursor="true">MTLRMILPLILLIFFKILLAQDKQAIIRSGKYYYGSGGPKSHSVGAIIGSFRSAVTNRINKYRQTPGAKLWQRNYWEHIIRDENELNRIRQYIKNNPLKWTDDDYFETV</sequence>
<dbReference type="Gene3D" id="3.30.70.1290">
    <property type="entry name" value="Transposase IS200-like"/>
    <property type="match status" value="1"/>
</dbReference>
<protein>
    <submittedName>
        <fullName evidence="1">Uncharacterized protein</fullName>
    </submittedName>
</protein>
<dbReference type="EMBL" id="CM001402">
    <property type="protein sequence ID" value="EHO42632.1"/>
    <property type="molecule type" value="Genomic_DNA"/>
</dbReference>
<dbReference type="AlphaFoldDB" id="H1XT65"/>
<dbReference type="SUPFAM" id="SSF143422">
    <property type="entry name" value="Transposase IS200-like"/>
    <property type="match status" value="1"/>
</dbReference>
<dbReference type="GO" id="GO:0043565">
    <property type="term" value="F:sequence-specific DNA binding"/>
    <property type="evidence" value="ECO:0007669"/>
    <property type="project" value="TreeGrafter"/>
</dbReference>
<dbReference type="PANTHER" id="PTHR36966:SF1">
    <property type="entry name" value="REP-ASSOCIATED TYROSINE TRANSPOSASE"/>
    <property type="match status" value="1"/>
</dbReference>
<dbReference type="Proteomes" id="UP000004671">
    <property type="component" value="Chromosome"/>
</dbReference>
<dbReference type="RefSeq" id="WP_006929988.1">
    <property type="nucleotide sequence ID" value="NZ_CM001402.1"/>
</dbReference>
<dbReference type="PANTHER" id="PTHR36966">
    <property type="entry name" value="REP-ASSOCIATED TYROSINE TRANSPOSASE"/>
    <property type="match status" value="1"/>
</dbReference>
<dbReference type="InterPro" id="IPR052715">
    <property type="entry name" value="RAYT_transposase"/>
</dbReference>
<evidence type="ECO:0000313" key="1">
    <source>
        <dbReference type="EMBL" id="EHO42632.1"/>
    </source>
</evidence>
<dbReference type="HOGENOM" id="CLU_2178973_0_0_0"/>
<name>H1XT65_CALAY</name>
<dbReference type="InParanoid" id="H1XT65"/>
<evidence type="ECO:0000313" key="2">
    <source>
        <dbReference type="Proteomes" id="UP000004671"/>
    </source>
</evidence>
<dbReference type="PaxDb" id="880073-Calab_3026"/>
<dbReference type="GO" id="GO:0006313">
    <property type="term" value="P:DNA transposition"/>
    <property type="evidence" value="ECO:0007669"/>
    <property type="project" value="InterPro"/>
</dbReference>
<accession>H1XT65</accession>
<reference evidence="1 2" key="1">
    <citation type="submission" date="2011-09" db="EMBL/GenBank/DDBJ databases">
        <title>The permanent draft genome of Caldithrix abyssi DSM 13497.</title>
        <authorList>
            <consortium name="US DOE Joint Genome Institute (JGI-PGF)"/>
            <person name="Lucas S."/>
            <person name="Han J."/>
            <person name="Lapidus A."/>
            <person name="Bruce D."/>
            <person name="Goodwin L."/>
            <person name="Pitluck S."/>
            <person name="Peters L."/>
            <person name="Kyrpides N."/>
            <person name="Mavromatis K."/>
            <person name="Ivanova N."/>
            <person name="Mikhailova N."/>
            <person name="Chertkov O."/>
            <person name="Detter J.C."/>
            <person name="Tapia R."/>
            <person name="Han C."/>
            <person name="Land M."/>
            <person name="Hauser L."/>
            <person name="Markowitz V."/>
            <person name="Cheng J.-F."/>
            <person name="Hugenholtz P."/>
            <person name="Woyke T."/>
            <person name="Wu D."/>
            <person name="Spring S."/>
            <person name="Brambilla E."/>
            <person name="Klenk H.-P."/>
            <person name="Eisen J.A."/>
        </authorList>
    </citation>
    <scope>NUCLEOTIDE SEQUENCE [LARGE SCALE GENOMIC DNA]</scope>
    <source>
        <strain evidence="1 2">DSM 13497</strain>
    </source>
</reference>
<keyword evidence="2" id="KW-1185">Reference proteome</keyword>
<gene>
    <name evidence="1" type="ORF">Calab_3026</name>
</gene>